<evidence type="ECO:0000259" key="11">
    <source>
        <dbReference type="PROSITE" id="PS50262"/>
    </source>
</evidence>
<evidence type="ECO:0000256" key="5">
    <source>
        <dbReference type="ARBA" id="ARBA00023136"/>
    </source>
</evidence>
<evidence type="ECO:0000256" key="2">
    <source>
        <dbReference type="ARBA" id="ARBA00022692"/>
    </source>
</evidence>
<evidence type="ECO:0000256" key="1">
    <source>
        <dbReference type="ARBA" id="ARBA00004141"/>
    </source>
</evidence>
<comment type="similarity">
    <text evidence="8">Belongs to the G-protein coupled receptor 1 family.</text>
</comment>
<dbReference type="Pfam" id="PF00001">
    <property type="entry name" value="7tm_1"/>
    <property type="match status" value="1"/>
</dbReference>
<feature type="transmembrane region" description="Helical" evidence="10">
    <location>
        <begin position="175"/>
        <end position="199"/>
    </location>
</feature>
<feature type="region of interest" description="Disordered" evidence="9">
    <location>
        <begin position="506"/>
        <end position="574"/>
    </location>
</feature>
<keyword evidence="4 8" id="KW-0297">G-protein coupled receptor</keyword>
<keyword evidence="2 8" id="KW-0812">Transmembrane</keyword>
<dbReference type="PANTHER" id="PTHR24238:SF47">
    <property type="entry name" value="ECDYSTEROIDS_DOPAMINE RECEPTOR-RELATED"/>
    <property type="match status" value="1"/>
</dbReference>
<evidence type="ECO:0000313" key="12">
    <source>
        <dbReference type="EnsemblMetazoa" id="CLYHEMP013969.1"/>
    </source>
</evidence>
<dbReference type="OrthoDB" id="10018052at2759"/>
<feature type="transmembrane region" description="Helical" evidence="10">
    <location>
        <begin position="22"/>
        <end position="40"/>
    </location>
</feature>
<dbReference type="GeneID" id="136819072"/>
<dbReference type="PROSITE" id="PS50262">
    <property type="entry name" value="G_PROTEIN_RECEP_F1_2"/>
    <property type="match status" value="1"/>
</dbReference>
<keyword evidence="3 10" id="KW-1133">Transmembrane helix</keyword>
<dbReference type="Gene3D" id="1.20.1070.10">
    <property type="entry name" value="Rhodopsin 7-helix transmembrane proteins"/>
    <property type="match status" value="2"/>
</dbReference>
<dbReference type="GO" id="GO:0004930">
    <property type="term" value="F:G protein-coupled receptor activity"/>
    <property type="evidence" value="ECO:0007669"/>
    <property type="project" value="UniProtKB-KW"/>
</dbReference>
<sequence>MNSTETSTESIMNDQTMTAIKAGLYSFIFILGVFGNILVVKATKQYLTLQGATNILICNLCVCDIFMLVLGIPVFVIGEHRLIDSFGTSTCKVINPFVIAGLTITVSSLVAIAVERCNVIVNSRRFKLLLTAEKTYFIIAVIDILAIVSAAPLSVIEYKQDNSHCVRAWDRPKNIAYASLVFLFQYAIPLLVMVILYSICWYRIRKKNKTTIKLAKNNRKQSTNLIKERSHSDGDLVSLTDDNPIRIRPVSSEFLSNEIHDFLSGSSNHLSGIVKRQSFHRTSMRRSFSLDSICDPETAEAAKKRHSTCRKSITLDAKLSSYGSEDCEKEDSNALRPQETNLSKRKSFVGSMQRLHSSFQNLVTGTDGKDALTVFALKRVKQTLKTLRMFSFLVTAFAVCLLPHHIVSFMFEDVSETIRFFEILIYINAAVNPWIYAGMNKSYRVAFESFFRRKEHPLKRRRRLNNRRRKISLGSMKAQTDSSKLCWNKFIDCLCYKVSRNRGKYEIGHDPDEEATEALRAEERSERRDTFNGELSSRTSSTGKRLGSTSTRKDSTMSVRKDSRTSRKGTMTSEDGHIPILAPIIIITNYDEEMELQQAIEKAKNINTVAEAATLEGGEGDGEENRFSAIYSFFDGAW</sequence>
<dbReference type="SUPFAM" id="SSF81321">
    <property type="entry name" value="Family A G protein-coupled receptor-like"/>
    <property type="match status" value="1"/>
</dbReference>
<dbReference type="GO" id="GO:0016020">
    <property type="term" value="C:membrane"/>
    <property type="evidence" value="ECO:0007669"/>
    <property type="project" value="UniProtKB-SubCell"/>
</dbReference>
<dbReference type="RefSeq" id="XP_066931343.1">
    <property type="nucleotide sequence ID" value="XM_067075242.1"/>
</dbReference>
<keyword evidence="7 8" id="KW-0807">Transducer</keyword>
<feature type="transmembrane region" description="Helical" evidence="10">
    <location>
        <begin position="387"/>
        <end position="406"/>
    </location>
</feature>
<keyword evidence="6 8" id="KW-0675">Receptor</keyword>
<evidence type="ECO:0000256" key="8">
    <source>
        <dbReference type="RuleBase" id="RU000688"/>
    </source>
</evidence>
<dbReference type="CDD" id="cd00637">
    <property type="entry name" value="7tm_classA_rhodopsin-like"/>
    <property type="match status" value="1"/>
</dbReference>
<keyword evidence="5 10" id="KW-0472">Membrane</keyword>
<evidence type="ECO:0000313" key="13">
    <source>
        <dbReference type="Proteomes" id="UP000594262"/>
    </source>
</evidence>
<evidence type="ECO:0000256" key="10">
    <source>
        <dbReference type="SAM" id="Phobius"/>
    </source>
</evidence>
<evidence type="ECO:0000256" key="6">
    <source>
        <dbReference type="ARBA" id="ARBA00023170"/>
    </source>
</evidence>
<feature type="transmembrane region" description="Helical" evidence="10">
    <location>
        <begin position="97"/>
        <end position="114"/>
    </location>
</feature>
<feature type="compositionally biased region" description="Polar residues" evidence="9">
    <location>
        <begin position="533"/>
        <end position="550"/>
    </location>
</feature>
<dbReference type="PROSITE" id="PS00237">
    <property type="entry name" value="G_PROTEIN_RECEP_F1_1"/>
    <property type="match status" value="1"/>
</dbReference>
<protein>
    <recommendedName>
        <fullName evidence="11">G-protein coupled receptors family 1 profile domain-containing protein</fullName>
    </recommendedName>
</protein>
<name>A0A7M5WWP5_9CNID</name>
<feature type="compositionally biased region" description="Basic and acidic residues" evidence="9">
    <location>
        <begin position="517"/>
        <end position="531"/>
    </location>
</feature>
<dbReference type="Proteomes" id="UP000594262">
    <property type="component" value="Unplaced"/>
</dbReference>
<feature type="compositionally biased region" description="Basic and acidic residues" evidence="9">
    <location>
        <begin position="551"/>
        <end position="565"/>
    </location>
</feature>
<dbReference type="PANTHER" id="PTHR24238">
    <property type="entry name" value="G-PROTEIN COUPLED RECEPTOR"/>
    <property type="match status" value="1"/>
</dbReference>
<evidence type="ECO:0000256" key="9">
    <source>
        <dbReference type="SAM" id="MobiDB-lite"/>
    </source>
</evidence>
<dbReference type="EnsemblMetazoa" id="CLYHEMT013969.1">
    <property type="protein sequence ID" value="CLYHEMP013969.1"/>
    <property type="gene ID" value="CLYHEMG013969"/>
</dbReference>
<dbReference type="PRINTS" id="PR00237">
    <property type="entry name" value="GPCRRHODOPSN"/>
</dbReference>
<dbReference type="InterPro" id="IPR000276">
    <property type="entry name" value="GPCR_Rhodpsn"/>
</dbReference>
<comment type="subcellular location">
    <subcellularLocation>
        <location evidence="1">Membrane</location>
        <topology evidence="1">Multi-pass membrane protein</topology>
    </subcellularLocation>
</comment>
<proteinExistence type="inferred from homology"/>
<dbReference type="SMART" id="SM01381">
    <property type="entry name" value="7TM_GPCR_Srsx"/>
    <property type="match status" value="1"/>
</dbReference>
<dbReference type="InterPro" id="IPR017452">
    <property type="entry name" value="GPCR_Rhodpsn_7TM"/>
</dbReference>
<evidence type="ECO:0000256" key="7">
    <source>
        <dbReference type="ARBA" id="ARBA00023224"/>
    </source>
</evidence>
<evidence type="ECO:0000256" key="4">
    <source>
        <dbReference type="ARBA" id="ARBA00023040"/>
    </source>
</evidence>
<feature type="transmembrane region" description="Helical" evidence="10">
    <location>
        <begin position="135"/>
        <end position="155"/>
    </location>
</feature>
<accession>A0A7M5WWP5</accession>
<dbReference type="AlphaFoldDB" id="A0A7M5WWP5"/>
<reference evidence="12" key="1">
    <citation type="submission" date="2021-01" db="UniProtKB">
        <authorList>
            <consortium name="EnsemblMetazoa"/>
        </authorList>
    </citation>
    <scope>IDENTIFICATION</scope>
</reference>
<keyword evidence="13" id="KW-1185">Reference proteome</keyword>
<feature type="transmembrane region" description="Helical" evidence="10">
    <location>
        <begin position="52"/>
        <end position="77"/>
    </location>
</feature>
<feature type="domain" description="G-protein coupled receptors family 1 profile" evidence="11">
    <location>
        <begin position="35"/>
        <end position="436"/>
    </location>
</feature>
<organism evidence="12 13">
    <name type="scientific">Clytia hemisphaerica</name>
    <dbReference type="NCBI Taxonomy" id="252671"/>
    <lineage>
        <taxon>Eukaryota</taxon>
        <taxon>Metazoa</taxon>
        <taxon>Cnidaria</taxon>
        <taxon>Hydrozoa</taxon>
        <taxon>Hydroidolina</taxon>
        <taxon>Leptothecata</taxon>
        <taxon>Obeliida</taxon>
        <taxon>Clytiidae</taxon>
        <taxon>Clytia</taxon>
    </lineage>
</organism>
<evidence type="ECO:0000256" key="3">
    <source>
        <dbReference type="ARBA" id="ARBA00022989"/>
    </source>
</evidence>